<dbReference type="Gene3D" id="3.30.160.60">
    <property type="entry name" value="Classic Zinc Finger"/>
    <property type="match status" value="8"/>
</dbReference>
<evidence type="ECO:0000313" key="10">
    <source>
        <dbReference type="EMBL" id="KAJ8884095.1"/>
    </source>
</evidence>
<sequence length="376" mass="43756">MKQEQSLPKIISEAVIPEPSVIDWIKSEEHDLNEMLQSEELKLKCNKKSATNTKENFIMHVGSHGNVKKQQKIRAPSKKSHRRCFVFKSEQFLVKSSGVRHSRKIDKLINDNMKCETKPTELVRDSVQRKEHDNGMKFNYHSQQRVLTVPLSCRVCKRVFRRRYHLCRHERTHSVLDEEPIFQCEVCGKNFSCKGTLRSHKMVHTGEKPCTCHICGKQFSQTGLYYHLRHVHGGLKEHTCDVCGRSFAAKPAMEDHLRIHTGERPYVCATCGKMFKTKATLYIHNKTHTDVFPFSCPYCEKLFRNQHEMVKHLVTHTGEKPHACDLCGRRFRAKNEVIKHKMLHSDDKPYVCSACGLGFKQDRYLKRHTKVHHPGM</sequence>
<feature type="domain" description="C2H2-type" evidence="9">
    <location>
        <begin position="266"/>
        <end position="293"/>
    </location>
</feature>
<protein>
    <recommendedName>
        <fullName evidence="9">C2H2-type domain-containing protein</fullName>
    </recommendedName>
</protein>
<comment type="caution">
    <text evidence="10">The sequence shown here is derived from an EMBL/GenBank/DDBJ whole genome shotgun (WGS) entry which is preliminary data.</text>
</comment>
<dbReference type="PANTHER" id="PTHR24399">
    <property type="entry name" value="ZINC FINGER AND BTB DOMAIN-CONTAINING"/>
    <property type="match status" value="1"/>
</dbReference>
<dbReference type="Pfam" id="PF13894">
    <property type="entry name" value="zf-C2H2_4"/>
    <property type="match status" value="1"/>
</dbReference>
<keyword evidence="5" id="KW-0805">Transcription regulation</keyword>
<keyword evidence="11" id="KW-1185">Reference proteome</keyword>
<feature type="domain" description="C2H2-type" evidence="9">
    <location>
        <begin position="294"/>
        <end position="321"/>
    </location>
</feature>
<dbReference type="PROSITE" id="PS50157">
    <property type="entry name" value="ZINC_FINGER_C2H2_2"/>
    <property type="match status" value="7"/>
</dbReference>
<evidence type="ECO:0000313" key="11">
    <source>
        <dbReference type="Proteomes" id="UP001159363"/>
    </source>
</evidence>
<dbReference type="Proteomes" id="UP001159363">
    <property type="component" value="Chromosome 4"/>
</dbReference>
<feature type="domain" description="C2H2-type" evidence="9">
    <location>
        <begin position="322"/>
        <end position="349"/>
    </location>
</feature>
<organism evidence="10 11">
    <name type="scientific">Dryococelus australis</name>
    <dbReference type="NCBI Taxonomy" id="614101"/>
    <lineage>
        <taxon>Eukaryota</taxon>
        <taxon>Metazoa</taxon>
        <taxon>Ecdysozoa</taxon>
        <taxon>Arthropoda</taxon>
        <taxon>Hexapoda</taxon>
        <taxon>Insecta</taxon>
        <taxon>Pterygota</taxon>
        <taxon>Neoptera</taxon>
        <taxon>Polyneoptera</taxon>
        <taxon>Phasmatodea</taxon>
        <taxon>Verophasmatodea</taxon>
        <taxon>Anareolatae</taxon>
        <taxon>Phasmatidae</taxon>
        <taxon>Eurycanthinae</taxon>
        <taxon>Dryococelus</taxon>
    </lineage>
</organism>
<feature type="domain" description="C2H2-type" evidence="9">
    <location>
        <begin position="350"/>
        <end position="376"/>
    </location>
</feature>
<evidence type="ECO:0000256" key="6">
    <source>
        <dbReference type="ARBA" id="ARBA00023163"/>
    </source>
</evidence>
<feature type="domain" description="C2H2-type" evidence="9">
    <location>
        <begin position="238"/>
        <end position="265"/>
    </location>
</feature>
<keyword evidence="6" id="KW-0804">Transcription</keyword>
<comment type="subcellular location">
    <subcellularLocation>
        <location evidence="1">Nucleus</location>
    </subcellularLocation>
</comment>
<proteinExistence type="predicted"/>
<name>A0ABQ9HIR5_9NEOP</name>
<evidence type="ECO:0000256" key="1">
    <source>
        <dbReference type="ARBA" id="ARBA00004123"/>
    </source>
</evidence>
<evidence type="ECO:0000256" key="5">
    <source>
        <dbReference type="ARBA" id="ARBA00023015"/>
    </source>
</evidence>
<evidence type="ECO:0000259" key="9">
    <source>
        <dbReference type="PROSITE" id="PS50157"/>
    </source>
</evidence>
<keyword evidence="8" id="KW-0863">Zinc-finger</keyword>
<evidence type="ECO:0000256" key="3">
    <source>
        <dbReference type="ARBA" id="ARBA00022737"/>
    </source>
</evidence>
<gene>
    <name evidence="10" type="ORF">PR048_015952</name>
</gene>
<evidence type="ECO:0000256" key="2">
    <source>
        <dbReference type="ARBA" id="ARBA00022723"/>
    </source>
</evidence>
<dbReference type="PROSITE" id="PS00028">
    <property type="entry name" value="ZINC_FINGER_C2H2_1"/>
    <property type="match status" value="7"/>
</dbReference>
<keyword evidence="3" id="KW-0677">Repeat</keyword>
<keyword evidence="4" id="KW-0862">Zinc</keyword>
<dbReference type="SUPFAM" id="SSF57667">
    <property type="entry name" value="beta-beta-alpha zinc fingers"/>
    <property type="match status" value="5"/>
</dbReference>
<dbReference type="PANTHER" id="PTHR24399:SF70">
    <property type="entry name" value="C2H2-TYPE DOMAIN-CONTAINING PROTEIN"/>
    <property type="match status" value="1"/>
</dbReference>
<feature type="domain" description="C2H2-type" evidence="9">
    <location>
        <begin position="182"/>
        <end position="209"/>
    </location>
</feature>
<dbReference type="InterPro" id="IPR013087">
    <property type="entry name" value="Znf_C2H2_type"/>
</dbReference>
<evidence type="ECO:0000256" key="4">
    <source>
        <dbReference type="ARBA" id="ARBA00022833"/>
    </source>
</evidence>
<evidence type="ECO:0000256" key="8">
    <source>
        <dbReference type="PROSITE-ProRule" id="PRU00042"/>
    </source>
</evidence>
<reference evidence="10 11" key="1">
    <citation type="submission" date="2023-02" db="EMBL/GenBank/DDBJ databases">
        <title>LHISI_Scaffold_Assembly.</title>
        <authorList>
            <person name="Stuart O.P."/>
            <person name="Cleave R."/>
            <person name="Magrath M.J.L."/>
            <person name="Mikheyev A.S."/>
        </authorList>
    </citation>
    <scope>NUCLEOTIDE SEQUENCE [LARGE SCALE GENOMIC DNA]</scope>
    <source>
        <strain evidence="10">Daus_M_001</strain>
        <tissue evidence="10">Leg muscle</tissue>
    </source>
</reference>
<keyword evidence="2" id="KW-0479">Metal-binding</keyword>
<keyword evidence="7" id="KW-0539">Nucleus</keyword>
<dbReference type="EMBL" id="JARBHB010000005">
    <property type="protein sequence ID" value="KAJ8884095.1"/>
    <property type="molecule type" value="Genomic_DNA"/>
</dbReference>
<dbReference type="SMART" id="SM00355">
    <property type="entry name" value="ZnF_C2H2"/>
    <property type="match status" value="9"/>
</dbReference>
<evidence type="ECO:0000256" key="7">
    <source>
        <dbReference type="ARBA" id="ARBA00023242"/>
    </source>
</evidence>
<dbReference type="InterPro" id="IPR036236">
    <property type="entry name" value="Znf_C2H2_sf"/>
</dbReference>
<feature type="domain" description="C2H2-type" evidence="9">
    <location>
        <begin position="151"/>
        <end position="178"/>
    </location>
</feature>
<accession>A0ABQ9HIR5</accession>
<dbReference type="Pfam" id="PF00096">
    <property type="entry name" value="zf-C2H2"/>
    <property type="match status" value="5"/>
</dbReference>